<organism evidence="3 4">
    <name type="scientific">Trichoderma asperellum (strain ATCC 204424 / CBS 433.97 / NBRC 101777)</name>
    <dbReference type="NCBI Taxonomy" id="1042311"/>
    <lineage>
        <taxon>Eukaryota</taxon>
        <taxon>Fungi</taxon>
        <taxon>Dikarya</taxon>
        <taxon>Ascomycota</taxon>
        <taxon>Pezizomycotina</taxon>
        <taxon>Sordariomycetes</taxon>
        <taxon>Hypocreomycetidae</taxon>
        <taxon>Hypocreales</taxon>
        <taxon>Hypocreaceae</taxon>
        <taxon>Trichoderma</taxon>
    </lineage>
</organism>
<feature type="region of interest" description="Disordered" evidence="1">
    <location>
        <begin position="112"/>
        <end position="196"/>
    </location>
</feature>
<proteinExistence type="predicted"/>
<evidence type="ECO:0000256" key="2">
    <source>
        <dbReference type="SAM" id="SignalP"/>
    </source>
</evidence>
<feature type="chain" id="PRO_5015520241" description="Extracellular membrane protein CFEM domain-containing protein" evidence="2">
    <location>
        <begin position="21"/>
        <end position="345"/>
    </location>
</feature>
<dbReference type="EMBL" id="KZ679265">
    <property type="protein sequence ID" value="PTB38710.1"/>
    <property type="molecule type" value="Genomic_DNA"/>
</dbReference>
<keyword evidence="2" id="KW-0732">Signal</keyword>
<keyword evidence="4" id="KW-1185">Reference proteome</keyword>
<gene>
    <name evidence="3" type="ORF">M441DRAFT_145434</name>
</gene>
<feature type="compositionally biased region" description="Low complexity" evidence="1">
    <location>
        <begin position="115"/>
        <end position="140"/>
    </location>
</feature>
<evidence type="ECO:0000313" key="4">
    <source>
        <dbReference type="Proteomes" id="UP000240493"/>
    </source>
</evidence>
<evidence type="ECO:0000256" key="1">
    <source>
        <dbReference type="SAM" id="MobiDB-lite"/>
    </source>
</evidence>
<dbReference type="OrthoDB" id="4843554at2759"/>
<accession>A0A2T3Z1U1</accession>
<name>A0A2T3Z1U1_TRIA4</name>
<evidence type="ECO:0008006" key="5">
    <source>
        <dbReference type="Google" id="ProtNLM"/>
    </source>
</evidence>
<sequence length="345" mass="35534">MAAYCLSLIVFLAILSLVAAEALPLNSIPAMCATICGPIVELSSMCSPKRSLGSLESDLNEEAHHPKRAECLDGERIERIEKHFTVIVAAPTSFPSGLLGLLHSLFPPEPPASPLAPASWPQSSSPSSSSPIRSSKTPVSMPLPNSHLTMRPSVQPLPTPSSNAISTDTTAPRPAPTPSTTSNARPTMSSASVKKGMKTPDLATISTTTAGQHKSMMPTILGSDGDVGGETGGWGIMENAEEQCVCSNESFNVAEIAGLCASCISMVADAQNDVQVIMSVCGFPPQQYSPAKDSLASSIHVQAARPTSANANAGGAKLNAASRSIWGVGLATGAAGFVIGVLTML</sequence>
<dbReference type="AlphaFoldDB" id="A0A2T3Z1U1"/>
<reference evidence="3 4" key="1">
    <citation type="submission" date="2016-07" db="EMBL/GenBank/DDBJ databases">
        <title>Multiple horizontal gene transfer events from other fungi enriched the ability of initially mycotrophic Trichoderma (Ascomycota) to feed on dead plant biomass.</title>
        <authorList>
            <consortium name="DOE Joint Genome Institute"/>
            <person name="Aerts A."/>
            <person name="Atanasova L."/>
            <person name="Chenthamara K."/>
            <person name="Zhang J."/>
            <person name="Grujic M."/>
            <person name="Henrissat B."/>
            <person name="Kuo A."/>
            <person name="Salamov A."/>
            <person name="Lipzen A."/>
            <person name="Labutti K."/>
            <person name="Barry K."/>
            <person name="Miao Y."/>
            <person name="Rahimi M.J."/>
            <person name="Shen Q."/>
            <person name="Grigoriev I.V."/>
            <person name="Kubicek C.P."/>
            <person name="Druzhinina I.S."/>
        </authorList>
    </citation>
    <scope>NUCLEOTIDE SEQUENCE [LARGE SCALE GENOMIC DNA]</scope>
    <source>
        <strain evidence="3 4">CBS 433.97</strain>
    </source>
</reference>
<feature type="compositionally biased region" description="Low complexity" evidence="1">
    <location>
        <begin position="166"/>
        <end position="187"/>
    </location>
</feature>
<evidence type="ECO:0000313" key="3">
    <source>
        <dbReference type="EMBL" id="PTB38710.1"/>
    </source>
</evidence>
<feature type="signal peptide" evidence="2">
    <location>
        <begin position="1"/>
        <end position="20"/>
    </location>
</feature>
<dbReference type="Proteomes" id="UP000240493">
    <property type="component" value="Unassembled WGS sequence"/>
</dbReference>
<protein>
    <recommendedName>
        <fullName evidence="5">Extracellular membrane protein CFEM domain-containing protein</fullName>
    </recommendedName>
</protein>
<dbReference type="STRING" id="1042311.A0A2T3Z1U1"/>